<organism evidence="4 5">
    <name type="scientific">Ohtaekwangia kribbensis</name>
    <dbReference type="NCBI Taxonomy" id="688913"/>
    <lineage>
        <taxon>Bacteria</taxon>
        <taxon>Pseudomonadati</taxon>
        <taxon>Bacteroidota</taxon>
        <taxon>Cytophagia</taxon>
        <taxon>Cytophagales</taxon>
        <taxon>Fulvivirgaceae</taxon>
        <taxon>Ohtaekwangia</taxon>
    </lineage>
</organism>
<evidence type="ECO:0000259" key="3">
    <source>
        <dbReference type="Pfam" id="PF00930"/>
    </source>
</evidence>
<dbReference type="Pfam" id="PF00930">
    <property type="entry name" value="DPPIV_N"/>
    <property type="match status" value="1"/>
</dbReference>
<dbReference type="Proteomes" id="UP001597112">
    <property type="component" value="Unassembled WGS sequence"/>
</dbReference>
<feature type="domain" description="Peptidase S9 prolyl oligopeptidase catalytic" evidence="2">
    <location>
        <begin position="525"/>
        <end position="719"/>
    </location>
</feature>
<reference evidence="5" key="1">
    <citation type="journal article" date="2019" name="Int. J. Syst. Evol. Microbiol.">
        <title>The Global Catalogue of Microorganisms (GCM) 10K type strain sequencing project: providing services to taxonomists for standard genome sequencing and annotation.</title>
        <authorList>
            <consortium name="The Broad Institute Genomics Platform"/>
            <consortium name="The Broad Institute Genome Sequencing Center for Infectious Disease"/>
            <person name="Wu L."/>
            <person name="Ma J."/>
        </authorList>
    </citation>
    <scope>NUCLEOTIDE SEQUENCE [LARGE SCALE GENOMIC DNA]</scope>
    <source>
        <strain evidence="5">CCUG 58938</strain>
    </source>
</reference>
<feature type="chain" id="PRO_5045772192" evidence="1">
    <location>
        <begin position="21"/>
        <end position="719"/>
    </location>
</feature>
<dbReference type="SUPFAM" id="SSF53474">
    <property type="entry name" value="alpha/beta-Hydrolases"/>
    <property type="match status" value="1"/>
</dbReference>
<comment type="caution">
    <text evidence="4">The sequence shown here is derived from an EMBL/GenBank/DDBJ whole genome shotgun (WGS) entry which is preliminary data.</text>
</comment>
<proteinExistence type="predicted"/>
<evidence type="ECO:0000313" key="4">
    <source>
        <dbReference type="EMBL" id="MFD1002492.1"/>
    </source>
</evidence>
<dbReference type="RefSeq" id="WP_377583659.1">
    <property type="nucleotide sequence ID" value="NZ_JBHTKA010000008.1"/>
</dbReference>
<dbReference type="Gene3D" id="3.40.50.1820">
    <property type="entry name" value="alpha/beta hydrolase"/>
    <property type="match status" value="1"/>
</dbReference>
<dbReference type="PANTHER" id="PTHR11731:SF193">
    <property type="entry name" value="DIPEPTIDYL PEPTIDASE 9"/>
    <property type="match status" value="1"/>
</dbReference>
<keyword evidence="5" id="KW-1185">Reference proteome</keyword>
<feature type="signal peptide" evidence="1">
    <location>
        <begin position="1"/>
        <end position="20"/>
    </location>
</feature>
<accession>A0ABW3KBZ1</accession>
<gene>
    <name evidence="4" type="ORF">ACFQ21_24420</name>
</gene>
<dbReference type="EMBL" id="JBHTKA010000008">
    <property type="protein sequence ID" value="MFD1002492.1"/>
    <property type="molecule type" value="Genomic_DNA"/>
</dbReference>
<feature type="domain" description="Dipeptidylpeptidase IV N-terminal" evidence="3">
    <location>
        <begin position="90"/>
        <end position="433"/>
    </location>
</feature>
<evidence type="ECO:0000313" key="5">
    <source>
        <dbReference type="Proteomes" id="UP001597112"/>
    </source>
</evidence>
<dbReference type="InterPro" id="IPR029058">
    <property type="entry name" value="AB_hydrolase_fold"/>
</dbReference>
<sequence length="719" mass="81806">MNKLLTAVFFALCITGYAQKQITVEDFTTKNTFPQKTVRGINWMKDGKFYSTLENNKVVKYNITTGQPVETLVDGSTLNPKIEIQDYSFSGDEKKLLLTTDFQSIYRRSFTANYFIYDLTGKSVKPLSANGKQSYAAFSADGSKVAFVRENNLFYVTLNDMKEVQVTDDGKFNHIINGTTDWVYEEEFSFVDGFYWSPDGKKLAYYRFDESAVREYNLQRWGKTLYPTDYRFKYPKAGEVNSAVEIWIYNLDSKQKVKADIGTEKDIYIPRVKWTADASILSIRKLNRLQNNLDIFHTNVSTGTSTVVLNEKSETFIDLEFTDDLIYLADGKQFIYTTERDGYKHLYLYGMDGKLVKQITQGSFEVSQLIGLDEKTNTLYYTSTEVSPLERHIYSITLSGKKTKLSQAAGIHTINMSGDFQFYIDYHTSAAHPTVVSLFKTKGNALQKVLEDNATLAKVLDDYGFAAKEFFSFKTIDGTSLNGYMLKPKNFDASKQYPVLVYQYSGPGSQNVNNLWGGSHFFFHQMLTQKGYIVAVIDSRGTGGRGEQFKKLTYKQLGKYELEDHIAGAKFLSTLEYVDDSRIGIWGWSYGGYMSSLAMTKGAGTFKMGIAVAPVTNWRFYDTIYTERYLQTPQLNASGYDDNSPSTYANKLQGNFLLIHGTGDDNVHFQNSVVLQDALINAGKQFTSFYYPDKHHGIQGAQTKYHLYTMMLNYVQENL</sequence>
<dbReference type="InterPro" id="IPR001375">
    <property type="entry name" value="Peptidase_S9_cat"/>
</dbReference>
<protein>
    <submittedName>
        <fullName evidence="4">S9 family peptidase</fullName>
    </submittedName>
</protein>
<dbReference type="Gene3D" id="2.140.10.30">
    <property type="entry name" value="Dipeptidylpeptidase IV, N-terminal domain"/>
    <property type="match status" value="1"/>
</dbReference>
<evidence type="ECO:0000259" key="2">
    <source>
        <dbReference type="Pfam" id="PF00326"/>
    </source>
</evidence>
<keyword evidence="1" id="KW-0732">Signal</keyword>
<dbReference type="InterPro" id="IPR002469">
    <property type="entry name" value="Peptidase_S9B_N"/>
</dbReference>
<dbReference type="SUPFAM" id="SSF82171">
    <property type="entry name" value="DPP6 N-terminal domain-like"/>
    <property type="match status" value="1"/>
</dbReference>
<evidence type="ECO:0000256" key="1">
    <source>
        <dbReference type="SAM" id="SignalP"/>
    </source>
</evidence>
<dbReference type="Pfam" id="PF00326">
    <property type="entry name" value="Peptidase_S9"/>
    <property type="match status" value="1"/>
</dbReference>
<name>A0ABW3KBZ1_9BACT</name>
<dbReference type="InterPro" id="IPR050278">
    <property type="entry name" value="Serine_Prot_S9B/DPPIV"/>
</dbReference>
<dbReference type="PANTHER" id="PTHR11731">
    <property type="entry name" value="PROTEASE FAMILY S9B,C DIPEPTIDYL-PEPTIDASE IV-RELATED"/>
    <property type="match status" value="1"/>
</dbReference>